<feature type="compositionally biased region" description="Low complexity" evidence="1">
    <location>
        <begin position="17"/>
        <end position="30"/>
    </location>
</feature>
<feature type="region of interest" description="Disordered" evidence="1">
    <location>
        <begin position="1"/>
        <end position="139"/>
    </location>
</feature>
<name>A0A373A1D9_9ACTN</name>
<evidence type="ECO:0008006" key="4">
    <source>
        <dbReference type="Google" id="ProtNLM"/>
    </source>
</evidence>
<evidence type="ECO:0000313" key="3">
    <source>
        <dbReference type="Proteomes" id="UP000263377"/>
    </source>
</evidence>
<dbReference type="AlphaFoldDB" id="A0A373A1D9"/>
<organism evidence="2 3">
    <name type="scientific">Kitasatospora xanthocidica</name>
    <dbReference type="NCBI Taxonomy" id="83382"/>
    <lineage>
        <taxon>Bacteria</taxon>
        <taxon>Bacillati</taxon>
        <taxon>Actinomycetota</taxon>
        <taxon>Actinomycetes</taxon>
        <taxon>Kitasatosporales</taxon>
        <taxon>Streptomycetaceae</taxon>
        <taxon>Kitasatospora</taxon>
    </lineage>
</organism>
<protein>
    <recommendedName>
        <fullName evidence="4">Cobyrinic acid a,c-diamide synthase</fullName>
    </recommendedName>
</protein>
<evidence type="ECO:0000313" key="2">
    <source>
        <dbReference type="EMBL" id="RGD61966.1"/>
    </source>
</evidence>
<feature type="compositionally biased region" description="Low complexity" evidence="1">
    <location>
        <begin position="46"/>
        <end position="55"/>
    </location>
</feature>
<reference evidence="2 3" key="1">
    <citation type="submission" date="2018-08" db="EMBL/GenBank/DDBJ databases">
        <title>Diversity &amp; Physiological Properties of Lignin-Decomposing Actinobacteria from Soil.</title>
        <authorList>
            <person name="Roh S.G."/>
            <person name="Kim S.B."/>
        </authorList>
    </citation>
    <scope>NUCLEOTIDE SEQUENCE [LARGE SCALE GENOMIC DNA]</scope>
    <source>
        <strain evidence="2 3">MMS17-GH009</strain>
    </source>
</reference>
<proteinExistence type="predicted"/>
<feature type="compositionally biased region" description="Low complexity" evidence="1">
    <location>
        <begin position="77"/>
        <end position="102"/>
    </location>
</feature>
<gene>
    <name evidence="2" type="ORF">DR950_33280</name>
</gene>
<keyword evidence="3" id="KW-1185">Reference proteome</keyword>
<feature type="compositionally biased region" description="Basic residues" evidence="1">
    <location>
        <begin position="122"/>
        <end position="132"/>
    </location>
</feature>
<accession>A0A373A1D9</accession>
<dbReference type="Proteomes" id="UP000263377">
    <property type="component" value="Unassembled WGS sequence"/>
</dbReference>
<dbReference type="EMBL" id="QVIG01000001">
    <property type="protein sequence ID" value="RGD61966.1"/>
    <property type="molecule type" value="Genomic_DNA"/>
</dbReference>
<comment type="caution">
    <text evidence="2">The sequence shown here is derived from an EMBL/GenBank/DDBJ whole genome shotgun (WGS) entry which is preliminary data.</text>
</comment>
<evidence type="ECO:0000256" key="1">
    <source>
        <dbReference type="SAM" id="MobiDB-lite"/>
    </source>
</evidence>
<sequence length="202" mass="20860">MSLPGADELFRTTGGMALSPSLAPRPAAEASRPETARTVNGRPDGAEGTEAAQGAQDDRQVTPEQQAGASVPAPAQRSGAGVGPAAGVAAAGQAVQGGRSAAPAARTHQGAAEEPSGAAGRARPRGRAPRRPSGRERHDEKITVYVSAEELMDLEHARLVLRGEHGLAVDRGRIVREAIAVVLADLEQRGEASILVRRLRGR</sequence>